<dbReference type="SFLD" id="SFLDS00003">
    <property type="entry name" value="Haloacid_Dehalogenase"/>
    <property type="match status" value="1"/>
</dbReference>
<dbReference type="PANTHER" id="PTHR43434:SF1">
    <property type="entry name" value="PHOSPHOGLYCOLATE PHOSPHATASE"/>
    <property type="match status" value="1"/>
</dbReference>
<dbReference type="Proteomes" id="UP000004848">
    <property type="component" value="Unassembled WGS sequence"/>
</dbReference>
<dbReference type="GO" id="GO:0046872">
    <property type="term" value="F:metal ion binding"/>
    <property type="evidence" value="ECO:0007669"/>
    <property type="project" value="UniProtKB-KW"/>
</dbReference>
<dbReference type="HAMAP" id="MF_00495">
    <property type="entry name" value="GPH_hydrolase_bact"/>
    <property type="match status" value="1"/>
</dbReference>
<dbReference type="UniPathway" id="UPA00865">
    <property type="reaction ID" value="UER00834"/>
</dbReference>
<dbReference type="InterPro" id="IPR041492">
    <property type="entry name" value="HAD_2"/>
</dbReference>
<dbReference type="EMBL" id="AAUW01000001">
    <property type="protein sequence ID" value="EAV46326.1"/>
    <property type="molecule type" value="Genomic_DNA"/>
</dbReference>
<dbReference type="SUPFAM" id="SSF56784">
    <property type="entry name" value="HAD-like"/>
    <property type="match status" value="1"/>
</dbReference>
<evidence type="ECO:0000256" key="3">
    <source>
        <dbReference type="ARBA" id="ARBA00004818"/>
    </source>
</evidence>
<gene>
    <name evidence="7" type="ORF">SIAM614_10868</name>
</gene>
<dbReference type="GO" id="GO:0005829">
    <property type="term" value="C:cytosol"/>
    <property type="evidence" value="ECO:0007669"/>
    <property type="project" value="TreeGrafter"/>
</dbReference>
<keyword evidence="6" id="KW-0479">Metal-binding</keyword>
<protein>
    <recommendedName>
        <fullName evidence="5 6">Phosphoglycolate phosphatase</fullName>
        <shortName evidence="6">PGP</shortName>
        <shortName evidence="6">PGPase</shortName>
        <ecNumber evidence="5 6">3.1.3.18</ecNumber>
    </recommendedName>
</protein>
<evidence type="ECO:0000256" key="5">
    <source>
        <dbReference type="ARBA" id="ARBA00013078"/>
    </source>
</evidence>
<organism evidence="7 8">
    <name type="scientific">Roseibium aggregatum (strain ATCC 25650 / DSM 13394 / JCM 20685 / NBRC 16684 / NCIMB 2208 / IAM 12614 / B1)</name>
    <name type="common">Stappia aggregata</name>
    <dbReference type="NCBI Taxonomy" id="384765"/>
    <lineage>
        <taxon>Bacteria</taxon>
        <taxon>Pseudomonadati</taxon>
        <taxon>Pseudomonadota</taxon>
        <taxon>Alphaproteobacteria</taxon>
        <taxon>Hyphomicrobiales</taxon>
        <taxon>Stappiaceae</taxon>
        <taxon>Roseibium</taxon>
    </lineage>
</organism>
<dbReference type="InterPro" id="IPR023214">
    <property type="entry name" value="HAD_sf"/>
</dbReference>
<comment type="similarity">
    <text evidence="4 6">Belongs to the HAD-like hydrolase superfamily. CbbY/CbbZ/Gph/YieH family.</text>
</comment>
<dbReference type="eggNOG" id="COG0546">
    <property type="taxonomic scope" value="Bacteria"/>
</dbReference>
<comment type="catalytic activity">
    <reaction evidence="1 6">
        <text>2-phosphoglycolate + H2O = glycolate + phosphate</text>
        <dbReference type="Rhea" id="RHEA:14369"/>
        <dbReference type="ChEBI" id="CHEBI:15377"/>
        <dbReference type="ChEBI" id="CHEBI:29805"/>
        <dbReference type="ChEBI" id="CHEBI:43474"/>
        <dbReference type="ChEBI" id="CHEBI:58033"/>
        <dbReference type="EC" id="3.1.3.18"/>
    </reaction>
</comment>
<dbReference type="EC" id="3.1.3.18" evidence="5 6"/>
<dbReference type="InterPro" id="IPR050155">
    <property type="entry name" value="HAD-like_hydrolase_sf"/>
</dbReference>
<dbReference type="InterPro" id="IPR023198">
    <property type="entry name" value="PGP-like_dom2"/>
</dbReference>
<dbReference type="PANTHER" id="PTHR43434">
    <property type="entry name" value="PHOSPHOGLYCOLATE PHOSPHATASE"/>
    <property type="match status" value="1"/>
</dbReference>
<comment type="pathway">
    <text evidence="3 6">Organic acid metabolism; glycolate biosynthesis; glycolate from 2-phosphoglycolate: step 1/1.</text>
</comment>
<dbReference type="AlphaFoldDB" id="A0NMN1"/>
<dbReference type="InterPro" id="IPR036412">
    <property type="entry name" value="HAD-like_sf"/>
</dbReference>
<evidence type="ECO:0000313" key="8">
    <source>
        <dbReference type="Proteomes" id="UP000004848"/>
    </source>
</evidence>
<feature type="binding site" evidence="6">
    <location>
        <position position="24"/>
    </location>
    <ligand>
        <name>Mg(2+)</name>
        <dbReference type="ChEBI" id="CHEBI:18420"/>
    </ligand>
</feature>
<dbReference type="GO" id="GO:0046295">
    <property type="term" value="P:glycolate biosynthetic process"/>
    <property type="evidence" value="ECO:0007669"/>
    <property type="project" value="UniProtKB-UniRule"/>
</dbReference>
<comment type="function">
    <text evidence="6">Specifically catalyzes the dephosphorylation of 2-phosphoglycolate. Is involved in the dissimilation of the intracellular 2-phosphoglycolate formed during the DNA repair of 3'-phosphoglycolate ends, a major class of DNA lesions induced by oxidative stress.</text>
</comment>
<dbReference type="SFLD" id="SFLDG01129">
    <property type="entry name" value="C1.5:_HAD__Beta-PGM__Phosphata"/>
    <property type="match status" value="1"/>
</dbReference>
<evidence type="ECO:0000256" key="1">
    <source>
        <dbReference type="ARBA" id="ARBA00000830"/>
    </source>
</evidence>
<dbReference type="GO" id="GO:0006281">
    <property type="term" value="P:DNA repair"/>
    <property type="evidence" value="ECO:0007669"/>
    <property type="project" value="TreeGrafter"/>
</dbReference>
<evidence type="ECO:0000256" key="6">
    <source>
        <dbReference type="HAMAP-Rule" id="MF_00495"/>
    </source>
</evidence>
<feature type="active site" description="Nucleophile" evidence="6">
    <location>
        <position position="22"/>
    </location>
</feature>
<keyword evidence="6" id="KW-0460">Magnesium</keyword>
<dbReference type="Gene3D" id="1.10.150.240">
    <property type="entry name" value="Putative phosphatase, domain 2"/>
    <property type="match status" value="1"/>
</dbReference>
<accession>A0NMN1</accession>
<dbReference type="Pfam" id="PF13419">
    <property type="entry name" value="HAD_2"/>
    <property type="match status" value="1"/>
</dbReference>
<keyword evidence="6 7" id="KW-0378">Hydrolase</keyword>
<proteinExistence type="inferred from homology"/>
<feature type="binding site" evidence="6">
    <location>
        <position position="22"/>
    </location>
    <ligand>
        <name>Mg(2+)</name>
        <dbReference type="ChEBI" id="CHEBI:18420"/>
    </ligand>
</feature>
<dbReference type="Gene3D" id="3.40.50.1000">
    <property type="entry name" value="HAD superfamily/HAD-like"/>
    <property type="match status" value="1"/>
</dbReference>
<dbReference type="GO" id="GO:0008967">
    <property type="term" value="F:phosphoglycolate phosphatase activity"/>
    <property type="evidence" value="ECO:0007669"/>
    <property type="project" value="UniProtKB-UniRule"/>
</dbReference>
<name>A0NMN1_ROSAI</name>
<dbReference type="GO" id="GO:0005975">
    <property type="term" value="P:carbohydrate metabolic process"/>
    <property type="evidence" value="ECO:0007669"/>
    <property type="project" value="InterPro"/>
</dbReference>
<evidence type="ECO:0000256" key="2">
    <source>
        <dbReference type="ARBA" id="ARBA00001946"/>
    </source>
</evidence>
<reference evidence="7 8" key="1">
    <citation type="submission" date="2006-05" db="EMBL/GenBank/DDBJ databases">
        <authorList>
            <person name="King G."/>
            <person name="Ferriera S."/>
            <person name="Johnson J."/>
            <person name="Kravitz S."/>
            <person name="Beeson K."/>
            <person name="Sutton G."/>
            <person name="Rogers Y.-H."/>
            <person name="Friedman R."/>
            <person name="Frazier M."/>
            <person name="Venter J.C."/>
        </authorList>
    </citation>
    <scope>NUCLEOTIDE SEQUENCE [LARGE SCALE GENOMIC DNA]</scope>
    <source>
        <strain evidence="8">ATCC 25650 / DSM 13394 / JCM 20685 / NBRC 16684 / NCIMB 2208 / IAM 12614 / B1</strain>
    </source>
</reference>
<dbReference type="PROSITE" id="PS01228">
    <property type="entry name" value="COF_1"/>
    <property type="match status" value="1"/>
</dbReference>
<evidence type="ECO:0000313" key="7">
    <source>
        <dbReference type="EMBL" id="EAV46326.1"/>
    </source>
</evidence>
<comment type="cofactor">
    <cofactor evidence="2 6">
        <name>Mg(2+)</name>
        <dbReference type="ChEBI" id="CHEBI:18420"/>
    </cofactor>
</comment>
<evidence type="ECO:0000256" key="4">
    <source>
        <dbReference type="ARBA" id="ARBA00006171"/>
    </source>
</evidence>
<feature type="binding site" evidence="6">
    <location>
        <position position="184"/>
    </location>
    <ligand>
        <name>Mg(2+)</name>
        <dbReference type="ChEBI" id="CHEBI:18420"/>
    </ligand>
</feature>
<keyword evidence="6" id="KW-0119">Carbohydrate metabolism</keyword>
<sequence>MTVRMISGSFCLEGHMSVLVFDLDGTLVSSMEDLVATLNVVLTSAGYSAIPQENVANMVGLGAKVLIQRGLEFNDIPWTDETVAPLFAHFLEHYADNIAVHTRPFDGVVTALETFRKDGWKLAVCTNKVERLTHPLLATLDLARHFDAVVGGDTFSVAKPHAEPVHGAIHRAGGQIGGSIMIGDSGTDIDAARNAGIPVIAVDFGYTTVPVRDLSPDRVISHFDELAGAVASLKS</sequence>
<dbReference type="InterPro" id="IPR037512">
    <property type="entry name" value="PGPase_prok"/>
</dbReference>
<comment type="caution">
    <text evidence="7">The sequence shown here is derived from an EMBL/GenBank/DDBJ whole genome shotgun (WGS) entry which is preliminary data.</text>
</comment>